<keyword evidence="2" id="KW-0732">Signal</keyword>
<comment type="caution">
    <text evidence="4">The sequence shown here is derived from an EMBL/GenBank/DDBJ whole genome shotgun (WGS) entry which is preliminary data.</text>
</comment>
<keyword evidence="5" id="KW-1185">Reference proteome</keyword>
<organism evidence="4 5">
    <name type="scientific">Dunaliella salina</name>
    <name type="common">Green alga</name>
    <name type="synonym">Protococcus salinus</name>
    <dbReference type="NCBI Taxonomy" id="3046"/>
    <lineage>
        <taxon>Eukaryota</taxon>
        <taxon>Viridiplantae</taxon>
        <taxon>Chlorophyta</taxon>
        <taxon>core chlorophytes</taxon>
        <taxon>Chlorophyceae</taxon>
        <taxon>CS clade</taxon>
        <taxon>Chlamydomonadales</taxon>
        <taxon>Dunaliellaceae</taxon>
        <taxon>Dunaliella</taxon>
    </lineage>
</organism>
<protein>
    <recommendedName>
        <fullName evidence="3">Nucleotide-diphospho-sugar transferase domain-containing protein</fullName>
    </recommendedName>
</protein>
<feature type="domain" description="Nucleotide-diphospho-sugar transferase" evidence="3">
    <location>
        <begin position="153"/>
        <end position="285"/>
    </location>
</feature>
<evidence type="ECO:0000313" key="5">
    <source>
        <dbReference type="Proteomes" id="UP000815325"/>
    </source>
</evidence>
<feature type="chain" id="PRO_5047361634" description="Nucleotide-diphospho-sugar transferase domain-containing protein" evidence="2">
    <location>
        <begin position="40"/>
        <end position="378"/>
    </location>
</feature>
<reference evidence="4" key="1">
    <citation type="submission" date="2017-08" db="EMBL/GenBank/DDBJ databases">
        <authorList>
            <person name="Polle J.E."/>
            <person name="Barry K."/>
            <person name="Cushman J."/>
            <person name="Schmutz J."/>
            <person name="Tran D."/>
            <person name="Hathwaick L.T."/>
            <person name="Yim W.C."/>
            <person name="Jenkins J."/>
            <person name="Mckie-Krisberg Z.M."/>
            <person name="Prochnik S."/>
            <person name="Lindquist E."/>
            <person name="Dockter R.B."/>
            <person name="Adam C."/>
            <person name="Molina H."/>
            <person name="Bunkerborg J."/>
            <person name="Jin E."/>
            <person name="Buchheim M."/>
            <person name="Magnuson J."/>
        </authorList>
    </citation>
    <scope>NUCLEOTIDE SEQUENCE</scope>
    <source>
        <strain evidence="4">CCAP 19/18</strain>
    </source>
</reference>
<evidence type="ECO:0000256" key="1">
    <source>
        <dbReference type="SAM" id="MobiDB-lite"/>
    </source>
</evidence>
<evidence type="ECO:0000313" key="4">
    <source>
        <dbReference type="EMBL" id="KAF5826838.1"/>
    </source>
</evidence>
<evidence type="ECO:0000256" key="2">
    <source>
        <dbReference type="SAM" id="SignalP"/>
    </source>
</evidence>
<feature type="signal peptide" evidence="2">
    <location>
        <begin position="1"/>
        <end position="39"/>
    </location>
</feature>
<dbReference type="Proteomes" id="UP000815325">
    <property type="component" value="Unassembled WGS sequence"/>
</dbReference>
<feature type="region of interest" description="Disordered" evidence="1">
    <location>
        <begin position="56"/>
        <end position="84"/>
    </location>
</feature>
<feature type="compositionally biased region" description="Low complexity" evidence="1">
    <location>
        <begin position="56"/>
        <end position="69"/>
    </location>
</feature>
<gene>
    <name evidence="4" type="ORF">DUNSADRAFT_1922</name>
</gene>
<name>A0ABQ7FWV6_DUNSA</name>
<dbReference type="EMBL" id="MU070686">
    <property type="protein sequence ID" value="KAF5826838.1"/>
    <property type="molecule type" value="Genomic_DNA"/>
</dbReference>
<proteinExistence type="predicted"/>
<sequence length="378" mass="42314">MAAHPRCPTFTKGPLSRPLPLSRLLFLLLLLLHLEACDAAEGPAAAGEQLVTTPAAGQQQTLATTAGSQRNSTPAAAIQRPKPPQFHSPVTFGSEHDNAWAQDFGQLAKGVSLKASSCVPDNTVIHTMSNSIDWKMVELQTRRIASEECFFIRFVIITLDDQAHAACTSNPALQCSRYYKTYGRAEYLQGSYIEVVFLKLKSLLAMVQQGLTAYFFDADVVFFRVPQFPPVDTFDIILQADAYDLPCEFKKIPKTDNPPYVRPECVRPSVFNLSTNTGQIGFSSNFKRAARFLEDVIMCGVRMKARRGNQYCFKVALLRMRSVRLVHLSSRYADHRWARQYLNDTKIKFMTYHAVLGHAGRAASNKYQVLLKALARPQ</sequence>
<dbReference type="Pfam" id="PF03407">
    <property type="entry name" value="Nucleotid_trans"/>
    <property type="match status" value="1"/>
</dbReference>
<evidence type="ECO:0000259" key="3">
    <source>
        <dbReference type="Pfam" id="PF03407"/>
    </source>
</evidence>
<accession>A0ABQ7FWV6</accession>
<dbReference type="InterPro" id="IPR005069">
    <property type="entry name" value="Nucl-diP-sugar_transferase"/>
</dbReference>